<proteinExistence type="predicted"/>
<comment type="caution">
    <text evidence="2">The sequence shown here is derived from an EMBL/GenBank/DDBJ whole genome shotgun (WGS) entry which is preliminary data.</text>
</comment>
<name>A0ABV6ASL3_9DEIO</name>
<evidence type="ECO:0000313" key="3">
    <source>
        <dbReference type="Proteomes" id="UP001589733"/>
    </source>
</evidence>
<protein>
    <submittedName>
        <fullName evidence="2">GAF domain-containing protein</fullName>
    </submittedName>
</protein>
<dbReference type="SUPFAM" id="SSF55781">
    <property type="entry name" value="GAF domain-like"/>
    <property type="match status" value="1"/>
</dbReference>
<dbReference type="Pfam" id="PF01590">
    <property type="entry name" value="GAF"/>
    <property type="match status" value="1"/>
</dbReference>
<dbReference type="EMBL" id="JBHLYR010000004">
    <property type="protein sequence ID" value="MFB9990493.1"/>
    <property type="molecule type" value="Genomic_DNA"/>
</dbReference>
<dbReference type="Proteomes" id="UP001589733">
    <property type="component" value="Unassembled WGS sequence"/>
</dbReference>
<evidence type="ECO:0000259" key="1">
    <source>
        <dbReference type="SMART" id="SM00065"/>
    </source>
</evidence>
<evidence type="ECO:0000313" key="2">
    <source>
        <dbReference type="EMBL" id="MFB9990493.1"/>
    </source>
</evidence>
<dbReference type="InterPro" id="IPR029016">
    <property type="entry name" value="GAF-like_dom_sf"/>
</dbReference>
<organism evidence="2 3">
    <name type="scientific">Deinococcus oregonensis</name>
    <dbReference type="NCBI Taxonomy" id="1805970"/>
    <lineage>
        <taxon>Bacteria</taxon>
        <taxon>Thermotogati</taxon>
        <taxon>Deinococcota</taxon>
        <taxon>Deinococci</taxon>
        <taxon>Deinococcales</taxon>
        <taxon>Deinococcaceae</taxon>
        <taxon>Deinococcus</taxon>
    </lineage>
</organism>
<dbReference type="RefSeq" id="WP_380004465.1">
    <property type="nucleotide sequence ID" value="NZ_JBHLYR010000004.1"/>
</dbReference>
<keyword evidence="3" id="KW-1185">Reference proteome</keyword>
<reference evidence="2 3" key="1">
    <citation type="submission" date="2024-09" db="EMBL/GenBank/DDBJ databases">
        <authorList>
            <person name="Sun Q."/>
            <person name="Mori K."/>
        </authorList>
    </citation>
    <scope>NUCLEOTIDE SEQUENCE [LARGE SCALE GENOMIC DNA]</scope>
    <source>
        <strain evidence="2 3">JCM 13503</strain>
    </source>
</reference>
<gene>
    <name evidence="2" type="ORF">ACFFLM_00625</name>
</gene>
<sequence>MSDDSSQRWNVYENAVTGATPNPLITAPDEFDEAFAHGANRVLERTVQLARVLIGAHQSAAAIVVQGDWASVRKFFSLSEKYAEWQDYRAAATGYGLHGWLLREPQTLRLTQAELEAHPQWRNFGNQAGQHPPMRGWLATPIRAQNGTVWGLLQLSDKVEGEFERADAAHLEQLAEVVSTALEALWTVRNLQKAAQSTELLSRPEPDH</sequence>
<accession>A0ABV6ASL3</accession>
<dbReference type="Gene3D" id="3.30.450.40">
    <property type="match status" value="1"/>
</dbReference>
<dbReference type="SMART" id="SM00065">
    <property type="entry name" value="GAF"/>
    <property type="match status" value="1"/>
</dbReference>
<dbReference type="InterPro" id="IPR003018">
    <property type="entry name" value="GAF"/>
</dbReference>
<feature type="domain" description="GAF" evidence="1">
    <location>
        <begin position="38"/>
        <end position="192"/>
    </location>
</feature>